<organism evidence="2 3">
    <name type="scientific">Mucuna pruriens</name>
    <name type="common">Velvet bean</name>
    <name type="synonym">Dolichos pruriens</name>
    <dbReference type="NCBI Taxonomy" id="157652"/>
    <lineage>
        <taxon>Eukaryota</taxon>
        <taxon>Viridiplantae</taxon>
        <taxon>Streptophyta</taxon>
        <taxon>Embryophyta</taxon>
        <taxon>Tracheophyta</taxon>
        <taxon>Spermatophyta</taxon>
        <taxon>Magnoliopsida</taxon>
        <taxon>eudicotyledons</taxon>
        <taxon>Gunneridae</taxon>
        <taxon>Pentapetalae</taxon>
        <taxon>rosids</taxon>
        <taxon>fabids</taxon>
        <taxon>Fabales</taxon>
        <taxon>Fabaceae</taxon>
        <taxon>Papilionoideae</taxon>
        <taxon>50 kb inversion clade</taxon>
        <taxon>NPAAA clade</taxon>
        <taxon>indigoferoid/millettioid clade</taxon>
        <taxon>Phaseoleae</taxon>
        <taxon>Mucuna</taxon>
    </lineage>
</organism>
<proteinExistence type="predicted"/>
<evidence type="ECO:0000313" key="3">
    <source>
        <dbReference type="Proteomes" id="UP000257109"/>
    </source>
</evidence>
<keyword evidence="3" id="KW-1185">Reference proteome</keyword>
<dbReference type="EMBL" id="QJKJ01002372">
    <property type="protein sequence ID" value="RDY03151.1"/>
    <property type="molecule type" value="Genomic_DNA"/>
</dbReference>
<feature type="non-terminal residue" evidence="2">
    <location>
        <position position="1"/>
    </location>
</feature>
<sequence>MDFKILQMKDGESITRFFGRTMNIANKMRYHGEQIQDSQKTYISSLLVNYRAFLIDDQALKASINTHSNNSRGRGRGKGRGRSKGQGPGILARISKAIMKIFKIKVECLGHHKLGHYAFECYTKLPREKEKRDSSNLVEMKEEEEKPFLMVFQEINNIELDIWYMDIVLDNYKRKAMLSSLATVFARFMTLLRVMYSWQD</sequence>
<reference evidence="2" key="1">
    <citation type="submission" date="2018-05" db="EMBL/GenBank/DDBJ databases">
        <title>Draft genome of Mucuna pruriens seed.</title>
        <authorList>
            <person name="Nnadi N.E."/>
            <person name="Vos R."/>
            <person name="Hasami M.H."/>
            <person name="Devisetty U.K."/>
            <person name="Aguiy J.C."/>
        </authorList>
    </citation>
    <scope>NUCLEOTIDE SEQUENCE [LARGE SCALE GENOMIC DNA]</scope>
    <source>
        <strain evidence="2">JCA_2017</strain>
    </source>
</reference>
<name>A0A371HK20_MUCPR</name>
<protein>
    <submittedName>
        <fullName evidence="2">Uncharacterized protein</fullName>
    </submittedName>
</protein>
<evidence type="ECO:0000256" key="1">
    <source>
        <dbReference type="SAM" id="MobiDB-lite"/>
    </source>
</evidence>
<feature type="compositionally biased region" description="Basic residues" evidence="1">
    <location>
        <begin position="73"/>
        <end position="83"/>
    </location>
</feature>
<gene>
    <name evidence="2" type="ORF">CR513_13298</name>
</gene>
<dbReference type="Proteomes" id="UP000257109">
    <property type="component" value="Unassembled WGS sequence"/>
</dbReference>
<feature type="region of interest" description="Disordered" evidence="1">
    <location>
        <begin position="65"/>
        <end position="88"/>
    </location>
</feature>
<comment type="caution">
    <text evidence="2">The sequence shown here is derived from an EMBL/GenBank/DDBJ whole genome shotgun (WGS) entry which is preliminary data.</text>
</comment>
<accession>A0A371HK20</accession>
<evidence type="ECO:0000313" key="2">
    <source>
        <dbReference type="EMBL" id="RDY03151.1"/>
    </source>
</evidence>
<dbReference type="AlphaFoldDB" id="A0A371HK20"/>